<name>A0ABN3ARY9_9MICC</name>
<dbReference type="SUPFAM" id="SSF53850">
    <property type="entry name" value="Periplasmic binding protein-like II"/>
    <property type="match status" value="1"/>
</dbReference>
<reference evidence="2 3" key="1">
    <citation type="journal article" date="2019" name="Int. J. Syst. Evol. Microbiol.">
        <title>The Global Catalogue of Microorganisms (GCM) 10K type strain sequencing project: providing services to taxonomists for standard genome sequencing and annotation.</title>
        <authorList>
            <consortium name="The Broad Institute Genomics Platform"/>
            <consortium name="The Broad Institute Genome Sequencing Center for Infectious Disease"/>
            <person name="Wu L."/>
            <person name="Ma J."/>
        </authorList>
    </citation>
    <scope>NUCLEOTIDE SEQUENCE [LARGE SCALE GENOMIC DNA]</scope>
    <source>
        <strain evidence="2 3">JCM 14917</strain>
    </source>
</reference>
<dbReference type="Gene3D" id="3.40.190.10">
    <property type="entry name" value="Periplasmic binding protein-like II"/>
    <property type="match status" value="2"/>
</dbReference>
<feature type="chain" id="PRO_5046610323" evidence="1">
    <location>
        <begin position="29"/>
        <end position="437"/>
    </location>
</feature>
<dbReference type="InterPro" id="IPR006059">
    <property type="entry name" value="SBP"/>
</dbReference>
<proteinExistence type="predicted"/>
<evidence type="ECO:0000256" key="1">
    <source>
        <dbReference type="SAM" id="SignalP"/>
    </source>
</evidence>
<dbReference type="RefSeq" id="WP_346027612.1">
    <property type="nucleotide sequence ID" value="NZ_BAAAON010000001.1"/>
</dbReference>
<dbReference type="Proteomes" id="UP001500974">
    <property type="component" value="Unassembled WGS sequence"/>
</dbReference>
<dbReference type="EMBL" id="BAAAON010000001">
    <property type="protein sequence ID" value="GAA2173609.1"/>
    <property type="molecule type" value="Genomic_DNA"/>
</dbReference>
<dbReference type="InterPro" id="IPR050490">
    <property type="entry name" value="Bact_solute-bd_prot1"/>
</dbReference>
<protein>
    <submittedName>
        <fullName evidence="2">Extracellular solute-binding protein</fullName>
    </submittedName>
</protein>
<keyword evidence="1" id="KW-0732">Signal</keyword>
<comment type="caution">
    <text evidence="2">The sequence shown here is derived from an EMBL/GenBank/DDBJ whole genome shotgun (WGS) entry which is preliminary data.</text>
</comment>
<gene>
    <name evidence="2" type="ORF">GCM10009784_08570</name>
</gene>
<accession>A0ABN3ARY9</accession>
<keyword evidence="3" id="KW-1185">Reference proteome</keyword>
<dbReference type="Pfam" id="PF13416">
    <property type="entry name" value="SBP_bac_8"/>
    <property type="match status" value="1"/>
</dbReference>
<evidence type="ECO:0000313" key="2">
    <source>
        <dbReference type="EMBL" id="GAA2173609.1"/>
    </source>
</evidence>
<sequence>MKNFSRSTRTLTAAAAAVVLTVSLGACGNGGGGDSAAAGDGNLRFSWWGSDPRHVANQEIIDMFEAENEGITIEGEYSDFGGYWDKLATTTAGRDAPDVITMDEKYLQEYAGRGALADLSTLEGLDTSKFDDAALNLGRYEDGLYGLTTGQNAYVIMANQDLFAQAGMELPDDTTWTWDDYYRISAELTEKLGGDIVGTEYGAQDVDLRIWLRQPGENLYNEDEPGTVGYSPETLTAWFEHLLEVRDGGGPSAARYTEELSGSFEAGGFATNRAAMGWYWSNQLSAVESASGSEVTMLRPPSESGNAAENGMYYKASMYWSVSSQSDDQEAAAEFVNYLANNPEAAKKMLVDRGVPANPDMAAAIAPELNETDQTVVDFLEEISPDMAAAPLPSPVGAGGVQDAVKRYVSEVLFDNLTPVEATEKLTAEIEGMISAG</sequence>
<dbReference type="PROSITE" id="PS51257">
    <property type="entry name" value="PROKAR_LIPOPROTEIN"/>
    <property type="match status" value="1"/>
</dbReference>
<feature type="signal peptide" evidence="1">
    <location>
        <begin position="1"/>
        <end position="28"/>
    </location>
</feature>
<dbReference type="PANTHER" id="PTHR43649">
    <property type="entry name" value="ARABINOSE-BINDING PROTEIN-RELATED"/>
    <property type="match status" value="1"/>
</dbReference>
<organism evidence="2 3">
    <name type="scientific">Arthrobacter parietis</name>
    <dbReference type="NCBI Taxonomy" id="271434"/>
    <lineage>
        <taxon>Bacteria</taxon>
        <taxon>Bacillati</taxon>
        <taxon>Actinomycetota</taxon>
        <taxon>Actinomycetes</taxon>
        <taxon>Micrococcales</taxon>
        <taxon>Micrococcaceae</taxon>
        <taxon>Arthrobacter</taxon>
    </lineage>
</organism>
<evidence type="ECO:0000313" key="3">
    <source>
        <dbReference type="Proteomes" id="UP001500974"/>
    </source>
</evidence>
<dbReference type="PANTHER" id="PTHR43649:SF11">
    <property type="entry name" value="ABC TRANSPORTER SUBSTRATE-BINDING PROTEIN YESO-RELATED"/>
    <property type="match status" value="1"/>
</dbReference>